<dbReference type="AlphaFoldDB" id="A0AAN9C3M3"/>
<keyword evidence="1" id="KW-1133">Transmembrane helix</keyword>
<dbReference type="SMART" id="SM01265">
    <property type="entry name" value="Mab-21"/>
    <property type="match status" value="1"/>
</dbReference>
<evidence type="ECO:0000256" key="1">
    <source>
        <dbReference type="SAM" id="Phobius"/>
    </source>
</evidence>
<dbReference type="Gene3D" id="1.10.1410.40">
    <property type="match status" value="1"/>
</dbReference>
<accession>A0AAN9C3M3</accession>
<dbReference type="Proteomes" id="UP001374579">
    <property type="component" value="Unassembled WGS sequence"/>
</dbReference>
<sequence>MMESLWTSPKGNQDSYFNVSLVFRLRTCRPGPQLVSDDEEGRDYTDLSNYVNQAVSWLFAVGEESERVDFFWEERDDCHDVVHTSLGGSASTASVFVLLCGAVIGLLLTFIILFRLWKKKVLRLRDKEIEPAETITKTKEALDGDKQEKQEDVEVENVGGEGLSQTDSLMLKSKEKERLLPKPTLPVIIVQANPPSLGHQGLDPLQFVTKPDSAHFLTYTLEHLSAQLDWMLGLGAPEDPSQSSDSMSPTAASLITPRLQRKGIRRPRWRTLVSLPLGATSLSPDDRNKVRTWQKVEEMERRMKWKQLDVGDLDINAVNDSRLSTVLQFYQQSCPVNADQWSACCLLVNYTLTLLKQELLSDNSDRNPLKILELCSFGSAADGICISRADRFDVMLVVQLPSCSEMSVFHSGMCEDIAGGKLVLGIKESPSPSGRTSWQLLQKDRVGDSFGMFLSHREVVKTVQRSISNALEKLKLKNKSLLDRLPFNLHLNQYEQLTLCLETKTLNGLGLGLSKINIYLTPAVQVTSHDSNPLPALYAVPPWNFRSSDDADASRLRLQARIMRNTNHDVPAGLLWQLNCSELSSSFLASADQKLSSAGVTGCQVMCQQILRALFSRSGKDVLLTMGEIESHVLDSVIFFLLLESPPSSWTLAFLPDRISDCVHFLRSAVQSAWMPGFMVHNPHLLNQMPALKLLPLLTGRQENILANVGPHTADTILNLMDARLQESGLRRCLKEEYSTEMWEYEFFIFG</sequence>
<gene>
    <name evidence="2" type="ORF">V1264_001977</name>
</gene>
<keyword evidence="1" id="KW-0812">Transmembrane</keyword>
<comment type="caution">
    <text evidence="2">The sequence shown here is derived from an EMBL/GenBank/DDBJ whole genome shotgun (WGS) entry which is preliminary data.</text>
</comment>
<keyword evidence="1" id="KW-0472">Membrane</keyword>
<evidence type="ECO:0000313" key="3">
    <source>
        <dbReference type="Proteomes" id="UP001374579"/>
    </source>
</evidence>
<evidence type="ECO:0000313" key="2">
    <source>
        <dbReference type="EMBL" id="KAK7116263.1"/>
    </source>
</evidence>
<proteinExistence type="predicted"/>
<feature type="transmembrane region" description="Helical" evidence="1">
    <location>
        <begin position="95"/>
        <end position="117"/>
    </location>
</feature>
<evidence type="ECO:0008006" key="4">
    <source>
        <dbReference type="Google" id="ProtNLM"/>
    </source>
</evidence>
<dbReference type="InterPro" id="IPR024810">
    <property type="entry name" value="MAB21L/cGLR"/>
</dbReference>
<dbReference type="PANTHER" id="PTHR10656:SF78">
    <property type="entry name" value="CYCLIC GMP-AMP SYNTHASE-LIKE"/>
    <property type="match status" value="1"/>
</dbReference>
<keyword evidence="3" id="KW-1185">Reference proteome</keyword>
<name>A0AAN9C3M3_9CAEN</name>
<reference evidence="2 3" key="1">
    <citation type="submission" date="2024-02" db="EMBL/GenBank/DDBJ databases">
        <title>Chromosome-scale genome assembly of the rough periwinkle Littorina saxatilis.</title>
        <authorList>
            <person name="De Jode A."/>
            <person name="Faria R."/>
            <person name="Formenti G."/>
            <person name="Sims Y."/>
            <person name="Smith T.P."/>
            <person name="Tracey A."/>
            <person name="Wood J.M.D."/>
            <person name="Zagrodzka Z.B."/>
            <person name="Johannesson K."/>
            <person name="Butlin R.K."/>
            <person name="Leder E.H."/>
        </authorList>
    </citation>
    <scope>NUCLEOTIDE SEQUENCE [LARGE SCALE GENOMIC DNA]</scope>
    <source>
        <strain evidence="2">Snail1</strain>
        <tissue evidence="2">Muscle</tissue>
    </source>
</reference>
<organism evidence="2 3">
    <name type="scientific">Littorina saxatilis</name>
    <dbReference type="NCBI Taxonomy" id="31220"/>
    <lineage>
        <taxon>Eukaryota</taxon>
        <taxon>Metazoa</taxon>
        <taxon>Spiralia</taxon>
        <taxon>Lophotrochozoa</taxon>
        <taxon>Mollusca</taxon>
        <taxon>Gastropoda</taxon>
        <taxon>Caenogastropoda</taxon>
        <taxon>Littorinimorpha</taxon>
        <taxon>Littorinoidea</taxon>
        <taxon>Littorinidae</taxon>
        <taxon>Littorina</taxon>
    </lineage>
</organism>
<dbReference type="Gene3D" id="3.30.460.90">
    <property type="match status" value="1"/>
</dbReference>
<dbReference type="PANTHER" id="PTHR10656">
    <property type="entry name" value="CELL FATE DETERMINING PROTEIN MAB21-RELATED"/>
    <property type="match status" value="1"/>
</dbReference>
<dbReference type="EMBL" id="JBAMIC010000001">
    <property type="protein sequence ID" value="KAK7116263.1"/>
    <property type="molecule type" value="Genomic_DNA"/>
</dbReference>
<protein>
    <recommendedName>
        <fullName evidence="4">Mab-21-like HhH/H2TH-like domain-containing protein</fullName>
    </recommendedName>
</protein>